<dbReference type="Pfam" id="PF00368">
    <property type="entry name" value="HMG-CoA_red"/>
    <property type="match status" value="1"/>
</dbReference>
<dbReference type="EMBL" id="JALBGC010000004">
    <property type="protein sequence ID" value="MCI1188676.1"/>
    <property type="molecule type" value="Genomic_DNA"/>
</dbReference>
<name>A0A9X2AFY6_9BACT</name>
<evidence type="ECO:0000313" key="6">
    <source>
        <dbReference type="EMBL" id="MCI1188676.1"/>
    </source>
</evidence>
<dbReference type="InterPro" id="IPR004554">
    <property type="entry name" value="HMG_CoA_Rdtase_eu_arc"/>
</dbReference>
<reference evidence="6" key="1">
    <citation type="submission" date="2022-03" db="EMBL/GenBank/DDBJ databases">
        <title>Bacterial whole genome sequence for Hymenobacter sp. DH14.</title>
        <authorList>
            <person name="Le V."/>
        </authorList>
    </citation>
    <scope>NUCLEOTIDE SEQUENCE</scope>
    <source>
        <strain evidence="6">DH14</strain>
    </source>
</reference>
<dbReference type="EC" id="1.1.1.34" evidence="2"/>
<organism evidence="6 7">
    <name type="scientific">Hymenobacter cyanobacteriorum</name>
    <dbReference type="NCBI Taxonomy" id="2926463"/>
    <lineage>
        <taxon>Bacteria</taxon>
        <taxon>Pseudomonadati</taxon>
        <taxon>Bacteroidota</taxon>
        <taxon>Cytophagia</taxon>
        <taxon>Cytophagales</taxon>
        <taxon>Hymenobacteraceae</taxon>
        <taxon>Hymenobacter</taxon>
    </lineage>
</organism>
<evidence type="ECO:0000259" key="5">
    <source>
        <dbReference type="Pfam" id="PF25653"/>
    </source>
</evidence>
<comment type="similarity">
    <text evidence="1">Belongs to the HMG-CoA reductase family.</text>
</comment>
<gene>
    <name evidence="6" type="ORF">MON38_14710</name>
</gene>
<keyword evidence="7" id="KW-1185">Reference proteome</keyword>
<evidence type="ECO:0000256" key="4">
    <source>
        <dbReference type="ARBA" id="ARBA00023002"/>
    </source>
</evidence>
<dbReference type="GO" id="GO:0008299">
    <property type="term" value="P:isoprenoid biosynthetic process"/>
    <property type="evidence" value="ECO:0007669"/>
    <property type="project" value="InterPro"/>
</dbReference>
<dbReference type="Pfam" id="PF25653">
    <property type="entry name" value="HMG-CoA_red_N"/>
    <property type="match status" value="1"/>
</dbReference>
<dbReference type="PANTHER" id="PTHR10572">
    <property type="entry name" value="3-HYDROXY-3-METHYLGLUTARYL-COENZYME A REDUCTASE"/>
    <property type="match status" value="1"/>
</dbReference>
<dbReference type="PRINTS" id="PR00071">
    <property type="entry name" value="HMGCOARDTASE"/>
</dbReference>
<dbReference type="SUPFAM" id="SSF56542">
    <property type="entry name" value="Substrate-binding domain of HMG-CoA reductase"/>
    <property type="match status" value="1"/>
</dbReference>
<evidence type="ECO:0000256" key="2">
    <source>
        <dbReference type="ARBA" id="ARBA00012999"/>
    </source>
</evidence>
<accession>A0A9X2AFY6</accession>
<dbReference type="SUPFAM" id="SSF55035">
    <property type="entry name" value="NAD-binding domain of HMG-CoA reductase"/>
    <property type="match status" value="1"/>
</dbReference>
<dbReference type="InterPro" id="IPR002202">
    <property type="entry name" value="HMG_CoA_Rdtase"/>
</dbReference>
<dbReference type="InterPro" id="IPR023074">
    <property type="entry name" value="HMG_CoA_Rdtase_cat_sf"/>
</dbReference>
<dbReference type="GO" id="GO:0004420">
    <property type="term" value="F:hydroxymethylglutaryl-CoA reductase (NADPH) activity"/>
    <property type="evidence" value="ECO:0007669"/>
    <property type="project" value="UniProtKB-EC"/>
</dbReference>
<keyword evidence="3" id="KW-0521">NADP</keyword>
<protein>
    <recommendedName>
        <fullName evidence="2">hydroxymethylglutaryl-CoA reductase (NADPH)</fullName>
        <ecNumber evidence="2">1.1.1.34</ecNumber>
    </recommendedName>
</protein>
<dbReference type="InterPro" id="IPR057868">
    <property type="entry name" value="HMG-CoA"/>
</dbReference>
<dbReference type="Gene3D" id="3.30.70.420">
    <property type="entry name" value="Hydroxymethylglutaryl-CoA reductase, class I/II, NAD/NADP-binding domain"/>
    <property type="match status" value="1"/>
</dbReference>
<keyword evidence="4" id="KW-0560">Oxidoreductase</keyword>
<dbReference type="PANTHER" id="PTHR10572:SF24">
    <property type="entry name" value="3-HYDROXY-3-METHYLGLUTARYL-COENZYME A REDUCTASE"/>
    <property type="match status" value="1"/>
</dbReference>
<dbReference type="AlphaFoldDB" id="A0A9X2AFY6"/>
<dbReference type="PROSITE" id="PS50065">
    <property type="entry name" value="HMG_COA_REDUCTASE_4"/>
    <property type="match status" value="1"/>
</dbReference>
<comment type="caution">
    <text evidence="6">The sequence shown here is derived from an EMBL/GenBank/DDBJ whole genome shotgun (WGS) entry which is preliminary data.</text>
</comment>
<dbReference type="Proteomes" id="UP001139193">
    <property type="component" value="Unassembled WGS sequence"/>
</dbReference>
<dbReference type="InterPro" id="IPR009029">
    <property type="entry name" value="HMG_CoA_Rdtase_sub-bd_dom_sf"/>
</dbReference>
<evidence type="ECO:0000313" key="7">
    <source>
        <dbReference type="Proteomes" id="UP001139193"/>
    </source>
</evidence>
<dbReference type="GO" id="GO:0015936">
    <property type="term" value="P:coenzyme A metabolic process"/>
    <property type="evidence" value="ECO:0007669"/>
    <property type="project" value="InterPro"/>
</dbReference>
<dbReference type="RefSeq" id="WP_241936941.1">
    <property type="nucleotide sequence ID" value="NZ_JALBGC010000004.1"/>
</dbReference>
<evidence type="ECO:0000256" key="1">
    <source>
        <dbReference type="ARBA" id="ARBA00007661"/>
    </source>
</evidence>
<dbReference type="Gene3D" id="3.90.770.10">
    <property type="entry name" value="3-hydroxy-3-methylglutaryl-coenzyme A Reductase, Chain A, domain 2"/>
    <property type="match status" value="1"/>
</dbReference>
<sequence>MVFTPSPMLLKLLYTRGSLHNQPDNAGVAFSLKNRLDTVKVTGFTKVQIDDVEVPADKIRVDLGNGEQRAATAIDADGQAVELPVGRAITVLLDTPALAEGMHRVQMWFATDAFGDLHVEVEDAIVGVASSKPRIPRSEEDDYSEAAIAARQRFAEEFSQQEFKHLKHYSFDAHQLQGNCEHFMGVAQIPVGLAGPLTVNGEHAQGDFLIPMATTEGTLVASYNRGIQVLNLCGGVKCTVIGDAMQRAPVFVFDDARGARDFGKWVEDNIDQIRPQAESTSSVAKLQYIDTYLSNKFAYLRFNFSTGDAAGQNMVGRATFAACSWILENYKGPKIEHFYLESNFATDKKASQINVMRTRGKRVVAEAVVKRDVLMQRMRVTPEQLAYHGQVSNVGAFISGANNNGAHSANGITAMFIATGQDVANVSESSAGILYSEVNKDGDLYISITIPSLIVATHGGGTGLATQNECLRMLGCVGRGTVRKFAEIVAGVVLAGELSLGAAISSSDWVSSHEQYGRNR</sequence>
<proteinExistence type="inferred from homology"/>
<feature type="domain" description="Hydroxymethylglutaryl-CoA reductase-like" evidence="5">
    <location>
        <begin position="9"/>
        <end position="125"/>
    </location>
</feature>
<dbReference type="InterPro" id="IPR009023">
    <property type="entry name" value="HMG_CoA_Rdtase_NAD(P)-bd_sf"/>
</dbReference>
<dbReference type="CDD" id="cd00643">
    <property type="entry name" value="HMG-CoA_reductase_classI"/>
    <property type="match status" value="1"/>
</dbReference>
<evidence type="ECO:0000256" key="3">
    <source>
        <dbReference type="ARBA" id="ARBA00022857"/>
    </source>
</evidence>